<dbReference type="RefSeq" id="WP_182685833.1">
    <property type="nucleotide sequence ID" value="NZ_JACHTF010000005.1"/>
</dbReference>
<name>A0A7W3Y5N5_9GAMM</name>
<dbReference type="PROSITE" id="PS50106">
    <property type="entry name" value="PDZ"/>
    <property type="match status" value="1"/>
</dbReference>
<evidence type="ECO:0000256" key="2">
    <source>
        <dbReference type="ARBA" id="ARBA00022825"/>
    </source>
</evidence>
<sequence>MNALTSRALWLACGLALAAGAIHAQTSPPADAAAARKALDEARADLDRAARRVAELSRASGAPEAPMVLERRFQRSPVLGVVLAPDADKGVRIAAVTPGSAAARAGLRSGDRLLAVDGQTVAAADADARLARSRELLSDLSTDTPVSIAYERDGTQRTLALTPTVSERVMVFRGGDGTTTFPRGRVHWQQAGDGRLEVEADGFTHVLASGDSGAHETILIRGNPDGSAQGGVASPMVAPRVRTEIIDLGRADCAGGTCASPLLMEAFRWNGLNLASVDASLGRYFGTGSGVLVLSTGPELKGLQSGDVIRKVDGKPVATPREAMDALRGKPSGSRVAVEYLRDRKTAIAQVTVPEPMVINIPRPPAPPPPPPAPAAPDAVPPPVPTPPTPPAPPSTAVPAAPAPPPPPPAPAAPGMEQARVFA</sequence>
<keyword evidence="8" id="KW-1185">Reference proteome</keyword>
<dbReference type="Proteomes" id="UP000523196">
    <property type="component" value="Unassembled WGS sequence"/>
</dbReference>
<feature type="region of interest" description="Disordered" evidence="4">
    <location>
        <begin position="359"/>
        <end position="423"/>
    </location>
</feature>
<dbReference type="SUPFAM" id="SSF50156">
    <property type="entry name" value="PDZ domain-like"/>
    <property type="match status" value="2"/>
</dbReference>
<proteinExistence type="inferred from homology"/>
<evidence type="ECO:0000256" key="1">
    <source>
        <dbReference type="ARBA" id="ARBA00010541"/>
    </source>
</evidence>
<feature type="chain" id="PRO_5030713167" evidence="5">
    <location>
        <begin position="25"/>
        <end position="423"/>
    </location>
</feature>
<feature type="signal peptide" evidence="5">
    <location>
        <begin position="1"/>
        <end position="24"/>
    </location>
</feature>
<reference evidence="7 8" key="1">
    <citation type="submission" date="2020-08" db="EMBL/GenBank/DDBJ databases">
        <authorList>
            <person name="Xu S."/>
            <person name="Li A."/>
        </authorList>
    </citation>
    <scope>NUCLEOTIDE SEQUENCE [LARGE SCALE GENOMIC DNA]</scope>
    <source>
        <strain evidence="7 8">119BY6-57</strain>
    </source>
</reference>
<keyword evidence="5" id="KW-0732">Signal</keyword>
<comment type="similarity">
    <text evidence="1">Belongs to the peptidase S1C family.</text>
</comment>
<feature type="compositionally biased region" description="Pro residues" evidence="4">
    <location>
        <begin position="362"/>
        <end position="412"/>
    </location>
</feature>
<keyword evidence="2" id="KW-0720">Serine protease</keyword>
<evidence type="ECO:0000259" key="6">
    <source>
        <dbReference type="PROSITE" id="PS50106"/>
    </source>
</evidence>
<evidence type="ECO:0000256" key="5">
    <source>
        <dbReference type="SAM" id="SignalP"/>
    </source>
</evidence>
<evidence type="ECO:0000256" key="4">
    <source>
        <dbReference type="SAM" id="MobiDB-lite"/>
    </source>
</evidence>
<comment type="caution">
    <text evidence="7">The sequence shown here is derived from an EMBL/GenBank/DDBJ whole genome shotgun (WGS) entry which is preliminary data.</text>
</comment>
<feature type="domain" description="PDZ" evidence="6">
    <location>
        <begin position="66"/>
        <end position="121"/>
    </location>
</feature>
<dbReference type="PANTHER" id="PTHR22939:SF129">
    <property type="entry name" value="SERINE PROTEASE HTRA2, MITOCHONDRIAL"/>
    <property type="match status" value="1"/>
</dbReference>
<dbReference type="SMART" id="SM00228">
    <property type="entry name" value="PDZ"/>
    <property type="match status" value="2"/>
</dbReference>
<keyword evidence="3" id="KW-0175">Coiled coil</keyword>
<gene>
    <name evidence="7" type="ORF">H4F98_05900</name>
</gene>
<dbReference type="AlphaFoldDB" id="A0A7W3Y5N5"/>
<evidence type="ECO:0000313" key="7">
    <source>
        <dbReference type="EMBL" id="MBB1060106.1"/>
    </source>
</evidence>
<dbReference type="PANTHER" id="PTHR22939">
    <property type="entry name" value="SERINE PROTEASE FAMILY S1C HTRA-RELATED"/>
    <property type="match status" value="1"/>
</dbReference>
<accession>A0A7W3Y5N5</accession>
<protein>
    <submittedName>
        <fullName evidence="7">PDZ domain-containing protein</fullName>
    </submittedName>
</protein>
<dbReference type="InterPro" id="IPR001478">
    <property type="entry name" value="PDZ"/>
</dbReference>
<dbReference type="Pfam" id="PF13180">
    <property type="entry name" value="PDZ_2"/>
    <property type="match status" value="2"/>
</dbReference>
<evidence type="ECO:0000256" key="3">
    <source>
        <dbReference type="SAM" id="Coils"/>
    </source>
</evidence>
<feature type="coiled-coil region" evidence="3">
    <location>
        <begin position="32"/>
        <end position="59"/>
    </location>
</feature>
<organism evidence="7 8">
    <name type="scientific">Marilutibacter spongiae</name>
    <dbReference type="NCBI Taxonomy" id="2025720"/>
    <lineage>
        <taxon>Bacteria</taxon>
        <taxon>Pseudomonadati</taxon>
        <taxon>Pseudomonadota</taxon>
        <taxon>Gammaproteobacteria</taxon>
        <taxon>Lysobacterales</taxon>
        <taxon>Lysobacteraceae</taxon>
        <taxon>Marilutibacter</taxon>
    </lineage>
</organism>
<keyword evidence="2" id="KW-0645">Protease</keyword>
<dbReference type="EMBL" id="JACHTF010000005">
    <property type="protein sequence ID" value="MBB1060106.1"/>
    <property type="molecule type" value="Genomic_DNA"/>
</dbReference>
<dbReference type="Gene3D" id="2.30.42.10">
    <property type="match status" value="2"/>
</dbReference>
<dbReference type="InterPro" id="IPR036034">
    <property type="entry name" value="PDZ_sf"/>
</dbReference>
<evidence type="ECO:0000313" key="8">
    <source>
        <dbReference type="Proteomes" id="UP000523196"/>
    </source>
</evidence>
<keyword evidence="2" id="KW-0378">Hydrolase</keyword>